<accession>A0A2W1NZ69</accession>
<protein>
    <submittedName>
        <fullName evidence="1">Uncharacterized protein</fullName>
    </submittedName>
</protein>
<proteinExistence type="predicted"/>
<organism evidence="1 2">
    <name type="scientific">Paenibacillus xerothermodurans</name>
    <dbReference type="NCBI Taxonomy" id="1977292"/>
    <lineage>
        <taxon>Bacteria</taxon>
        <taxon>Bacillati</taxon>
        <taxon>Bacillota</taxon>
        <taxon>Bacilli</taxon>
        <taxon>Bacillales</taxon>
        <taxon>Paenibacillaceae</taxon>
        <taxon>Paenibacillus</taxon>
    </lineage>
</organism>
<keyword evidence="2" id="KW-1185">Reference proteome</keyword>
<comment type="caution">
    <text evidence="1">The sequence shown here is derived from an EMBL/GenBank/DDBJ whole genome shotgun (WGS) entry which is preliminary data.</text>
</comment>
<dbReference type="AlphaFoldDB" id="A0A2W1NZ69"/>
<gene>
    <name evidence="1" type="ORF">CBW46_014680</name>
</gene>
<dbReference type="RefSeq" id="WP_089200751.1">
    <property type="nucleotide sequence ID" value="NZ_NHRJ02000009.1"/>
</dbReference>
<evidence type="ECO:0000313" key="2">
    <source>
        <dbReference type="Proteomes" id="UP000214746"/>
    </source>
</evidence>
<evidence type="ECO:0000313" key="1">
    <source>
        <dbReference type="EMBL" id="PZE20138.1"/>
    </source>
</evidence>
<sequence>MPRQVSHVPFGYEPKSEQEEHRGSLWVYDSFQAYDLQQLRTALELSERKKMAKTVFYPLHEETLRRMGVPMVAPYYHRVDTLQELLAQSEPDVDAVIERWEGRRKKYTPMDTAFRFLADKYPGPHFVYVSGEMANIMASFESFEHWIKQLRLFIRLGDTLGMSNMHPRLQKYAHRWQSVE</sequence>
<dbReference type="OrthoDB" id="2677664at2"/>
<reference evidence="1" key="1">
    <citation type="submission" date="2018-06" db="EMBL/GenBank/DDBJ databases">
        <title>Paenibacillus xerothermodurans sp. nov. an extremely dry heat resistant spore forming bacterium isolated from the soil of Cape Canaveral, Florida.</title>
        <authorList>
            <person name="Seuylemezian A."/>
            <person name="Kaur N."/>
            <person name="Patil P."/>
            <person name="Patil P."/>
            <person name="Mayilraj S."/>
            <person name="Vaishampayan P."/>
        </authorList>
    </citation>
    <scope>NUCLEOTIDE SEQUENCE [LARGE SCALE GENOMIC DNA]</scope>
    <source>
        <strain evidence="1">ATCC 27380</strain>
    </source>
</reference>
<name>A0A2W1NZ69_PAEXE</name>
<dbReference type="EMBL" id="NHRJ02000009">
    <property type="protein sequence ID" value="PZE20138.1"/>
    <property type="molecule type" value="Genomic_DNA"/>
</dbReference>
<dbReference type="Proteomes" id="UP000214746">
    <property type="component" value="Unassembled WGS sequence"/>
</dbReference>